<keyword evidence="2" id="KW-0378">Hydrolase</keyword>
<reference evidence="2" key="2">
    <citation type="journal article" date="2014" name="ISME J.">
        <title>Microbial stratification in low pH oxic and suboxic macroscopic growths along an acid mine drainage.</title>
        <authorList>
            <person name="Mendez-Garcia C."/>
            <person name="Mesa V."/>
            <person name="Sprenger R.R."/>
            <person name="Richter M."/>
            <person name="Diez M.S."/>
            <person name="Solano J."/>
            <person name="Bargiela R."/>
            <person name="Golyshina O.V."/>
            <person name="Manteca A."/>
            <person name="Ramos J.L."/>
            <person name="Gallego J.R."/>
            <person name="Llorente I."/>
            <person name="Martins Dos Santos V.A."/>
            <person name="Jensen O.N."/>
            <person name="Pelaez A.I."/>
            <person name="Sanchez J."/>
            <person name="Ferrer M."/>
        </authorList>
    </citation>
    <scope>NUCLEOTIDE SEQUENCE</scope>
</reference>
<dbReference type="EC" id="3.6.1.-" evidence="2"/>
<proteinExistence type="predicted"/>
<feature type="domain" description="Helicase ATP-binding" evidence="1">
    <location>
        <begin position="1"/>
        <end position="121"/>
    </location>
</feature>
<dbReference type="PANTHER" id="PTHR10799">
    <property type="entry name" value="SNF2/RAD54 HELICASE FAMILY"/>
    <property type="match status" value="1"/>
</dbReference>
<accession>T1ARY4</accession>
<comment type="caution">
    <text evidence="2">The sequence shown here is derived from an EMBL/GenBank/DDBJ whole genome shotgun (WGS) entry which is preliminary data.</text>
</comment>
<dbReference type="AlphaFoldDB" id="T1ARY4"/>
<evidence type="ECO:0000259" key="1">
    <source>
        <dbReference type="PROSITE" id="PS51192"/>
    </source>
</evidence>
<dbReference type="InterPro" id="IPR038718">
    <property type="entry name" value="SNF2-like_sf"/>
</dbReference>
<dbReference type="Pfam" id="PF00176">
    <property type="entry name" value="SNF2-rel_dom"/>
    <property type="match status" value="1"/>
</dbReference>
<name>T1ARY4_9ZZZZ</name>
<dbReference type="PROSITE" id="PS51192">
    <property type="entry name" value="HELICASE_ATP_BIND_1"/>
    <property type="match status" value="1"/>
</dbReference>
<protein>
    <submittedName>
        <fullName evidence="2">SNF2-related domain protein</fullName>
        <ecNumber evidence="2">3.6.1.-</ecNumber>
    </submittedName>
</protein>
<organism evidence="2">
    <name type="scientific">mine drainage metagenome</name>
    <dbReference type="NCBI Taxonomy" id="410659"/>
    <lineage>
        <taxon>unclassified sequences</taxon>
        <taxon>metagenomes</taxon>
        <taxon>ecological metagenomes</taxon>
    </lineage>
</organism>
<dbReference type="Gene3D" id="3.40.50.10810">
    <property type="entry name" value="Tandem AAA-ATPase domain"/>
    <property type="match status" value="1"/>
</dbReference>
<dbReference type="EMBL" id="AUZZ01002701">
    <property type="protein sequence ID" value="EQD59303.1"/>
    <property type="molecule type" value="Genomic_DNA"/>
</dbReference>
<sequence>MCPTSVISNWEHELKRFAPSLKVLVHHGSSRRKNDDFVDAVPNYNVILTSYALLHRDVEFLSVIKWDGVIADEAQYVKNYSTKQSRAIRSLQSNFRMALTGTPIESRLEDLRSIFDFINPGYRGGTKRNSG</sequence>
<reference evidence="2" key="1">
    <citation type="submission" date="2013-08" db="EMBL/GenBank/DDBJ databases">
        <authorList>
            <person name="Mendez C."/>
            <person name="Richter M."/>
            <person name="Ferrer M."/>
            <person name="Sanchez J."/>
        </authorList>
    </citation>
    <scope>NUCLEOTIDE SEQUENCE</scope>
</reference>
<dbReference type="SUPFAM" id="SSF52540">
    <property type="entry name" value="P-loop containing nucleoside triphosphate hydrolases"/>
    <property type="match status" value="1"/>
</dbReference>
<dbReference type="GO" id="GO:0005524">
    <property type="term" value="F:ATP binding"/>
    <property type="evidence" value="ECO:0007669"/>
    <property type="project" value="InterPro"/>
</dbReference>
<dbReference type="InterPro" id="IPR014001">
    <property type="entry name" value="Helicase_ATP-bd"/>
</dbReference>
<gene>
    <name evidence="2" type="ORF">B2A_04044</name>
</gene>
<dbReference type="InterPro" id="IPR000330">
    <property type="entry name" value="SNF2_N"/>
</dbReference>
<dbReference type="InterPro" id="IPR027417">
    <property type="entry name" value="P-loop_NTPase"/>
</dbReference>
<dbReference type="GO" id="GO:0016787">
    <property type="term" value="F:hydrolase activity"/>
    <property type="evidence" value="ECO:0007669"/>
    <property type="project" value="UniProtKB-KW"/>
</dbReference>
<evidence type="ECO:0000313" key="2">
    <source>
        <dbReference type="EMBL" id="EQD59303.1"/>
    </source>
</evidence>